<evidence type="ECO:0000256" key="2">
    <source>
        <dbReference type="ARBA" id="ARBA00022448"/>
    </source>
</evidence>
<feature type="domain" description="Major facilitator superfamily (MFS) profile" evidence="8">
    <location>
        <begin position="48"/>
        <end position="465"/>
    </location>
</feature>
<feature type="transmembrane region" description="Helical" evidence="7">
    <location>
        <begin position="143"/>
        <end position="166"/>
    </location>
</feature>
<dbReference type="GO" id="GO:0022857">
    <property type="term" value="F:transmembrane transporter activity"/>
    <property type="evidence" value="ECO:0007669"/>
    <property type="project" value="InterPro"/>
</dbReference>
<feature type="region of interest" description="Disordered" evidence="6">
    <location>
        <begin position="1"/>
        <end position="22"/>
    </location>
</feature>
<keyword evidence="5 7" id="KW-0472">Membrane</keyword>
<keyword evidence="2" id="KW-0813">Transport</keyword>
<organism evidence="9 10">
    <name type="scientific">Pseudallescheria apiosperma</name>
    <name type="common">Scedosporium apiospermum</name>
    <dbReference type="NCBI Taxonomy" id="563466"/>
    <lineage>
        <taxon>Eukaryota</taxon>
        <taxon>Fungi</taxon>
        <taxon>Dikarya</taxon>
        <taxon>Ascomycota</taxon>
        <taxon>Pezizomycotina</taxon>
        <taxon>Sordariomycetes</taxon>
        <taxon>Hypocreomycetidae</taxon>
        <taxon>Microascales</taxon>
        <taxon>Microascaceae</taxon>
        <taxon>Scedosporium</taxon>
    </lineage>
</organism>
<feature type="transmembrane region" description="Helical" evidence="7">
    <location>
        <begin position="210"/>
        <end position="232"/>
    </location>
</feature>
<dbReference type="OrthoDB" id="2250022at2759"/>
<reference evidence="9 10" key="1">
    <citation type="journal article" date="2014" name="Genome Announc.">
        <title>Draft genome sequence of the pathogenic fungus Scedosporium apiospermum.</title>
        <authorList>
            <person name="Vandeputte P."/>
            <person name="Ghamrawi S."/>
            <person name="Rechenmann M."/>
            <person name="Iltis A."/>
            <person name="Giraud S."/>
            <person name="Fleury M."/>
            <person name="Thornton C."/>
            <person name="Delhaes L."/>
            <person name="Meyer W."/>
            <person name="Papon N."/>
            <person name="Bouchara J.P."/>
        </authorList>
    </citation>
    <scope>NUCLEOTIDE SEQUENCE [LARGE SCALE GENOMIC DNA]</scope>
    <source>
        <strain evidence="9 10">IHEM 14462</strain>
    </source>
</reference>
<dbReference type="InterPro" id="IPR011701">
    <property type="entry name" value="MFS"/>
</dbReference>
<dbReference type="OMA" id="SLIMPEY"/>
<dbReference type="PANTHER" id="PTHR43791">
    <property type="entry name" value="PERMEASE-RELATED"/>
    <property type="match status" value="1"/>
</dbReference>
<dbReference type="HOGENOM" id="CLU_001265_0_6_1"/>
<dbReference type="SUPFAM" id="SSF103473">
    <property type="entry name" value="MFS general substrate transporter"/>
    <property type="match status" value="1"/>
</dbReference>
<dbReference type="PROSITE" id="PS50850">
    <property type="entry name" value="MFS"/>
    <property type="match status" value="1"/>
</dbReference>
<dbReference type="InterPro" id="IPR020846">
    <property type="entry name" value="MFS_dom"/>
</dbReference>
<dbReference type="VEuPathDB" id="FungiDB:SAPIO_CDS6211"/>
<dbReference type="PANTHER" id="PTHR43791:SF23">
    <property type="entry name" value="MAJOR FACILITATOR SUPERFAMILY (MFS) PROFILE DOMAIN-CONTAINING PROTEIN"/>
    <property type="match status" value="1"/>
</dbReference>
<dbReference type="FunFam" id="1.20.1250.20:FF:000057">
    <property type="entry name" value="MFS general substrate transporter"/>
    <property type="match status" value="1"/>
</dbReference>
<evidence type="ECO:0000256" key="7">
    <source>
        <dbReference type="SAM" id="Phobius"/>
    </source>
</evidence>
<dbReference type="Gene3D" id="1.20.1250.20">
    <property type="entry name" value="MFS general substrate transporter like domains"/>
    <property type="match status" value="1"/>
</dbReference>
<dbReference type="EMBL" id="JOWA01000101">
    <property type="protein sequence ID" value="KEZ42157.1"/>
    <property type="molecule type" value="Genomic_DNA"/>
</dbReference>
<feature type="transmembrane region" description="Helical" evidence="7">
    <location>
        <begin position="90"/>
        <end position="110"/>
    </location>
</feature>
<evidence type="ECO:0000256" key="4">
    <source>
        <dbReference type="ARBA" id="ARBA00022989"/>
    </source>
</evidence>
<evidence type="ECO:0000256" key="1">
    <source>
        <dbReference type="ARBA" id="ARBA00004141"/>
    </source>
</evidence>
<accession>A0A084G495</accession>
<protein>
    <recommendedName>
        <fullName evidence="8">Major facilitator superfamily (MFS) profile domain-containing protein</fullName>
    </recommendedName>
</protein>
<dbReference type="KEGG" id="sapo:SAPIO_CDS6211"/>
<dbReference type="GO" id="GO:0016020">
    <property type="term" value="C:membrane"/>
    <property type="evidence" value="ECO:0007669"/>
    <property type="project" value="UniProtKB-SubCell"/>
</dbReference>
<feature type="transmembrane region" description="Helical" evidence="7">
    <location>
        <begin position="315"/>
        <end position="334"/>
    </location>
</feature>
<evidence type="ECO:0000259" key="8">
    <source>
        <dbReference type="PROSITE" id="PS50850"/>
    </source>
</evidence>
<dbReference type="GeneID" id="27725283"/>
<sequence length="465" mass="51984">MSDMKRGKDDPATVPRDSSGDVDVLKLEMQAAEDVVPKPESIRHMSPQELQAFETKMVRKMDLVIISALAAAKLYGIMEDLNMTTNDFATAISILFVGYLPFQIPSNLVMTKISRPGLYICSAAAVWGSVSACTAAAKNYNSLLALRVLLGITEAVFFPGVIYFLSAWYTKNELGKRLAALFMFQMLGSAFGGFVAAACLTLDGRYGIAGWRWLFIVEGVITVGCGIIFSLIMPEYPHNARLLKPIERDYAVWRIEMEAGDGEAHEDTTTWEGFKLAILDPKIWLMVWCMGMGQAMGSIVNFFPSIVSTLGYNKMISLLLTAPPYVLAAIWFYIISYISDRLIHCVYYRAVHLEYRSALLRDDAYAFPGPQIMLYKTLSIHMARPFPKRAAGVAMMNAIGGLSNVWTSYLYYAPPNYYAAFGCRYTVYVRRVNKLLGGSEEDQRKAMKTGVTKQQVELGWRYVGY</sequence>
<evidence type="ECO:0000256" key="3">
    <source>
        <dbReference type="ARBA" id="ARBA00022692"/>
    </source>
</evidence>
<evidence type="ECO:0000313" key="10">
    <source>
        <dbReference type="Proteomes" id="UP000028545"/>
    </source>
</evidence>
<feature type="transmembrane region" description="Helical" evidence="7">
    <location>
        <begin position="61"/>
        <end position="78"/>
    </location>
</feature>
<name>A0A084G495_PSEDA</name>
<gene>
    <name evidence="9" type="ORF">SAPIO_CDS6211</name>
</gene>
<feature type="transmembrane region" description="Helical" evidence="7">
    <location>
        <begin position="178"/>
        <end position="198"/>
    </location>
</feature>
<evidence type="ECO:0000313" key="9">
    <source>
        <dbReference type="EMBL" id="KEZ42157.1"/>
    </source>
</evidence>
<feature type="transmembrane region" description="Helical" evidence="7">
    <location>
        <begin position="283"/>
        <end position="303"/>
    </location>
</feature>
<dbReference type="Proteomes" id="UP000028545">
    <property type="component" value="Unassembled WGS sequence"/>
</dbReference>
<keyword evidence="10" id="KW-1185">Reference proteome</keyword>
<keyword evidence="4 7" id="KW-1133">Transmembrane helix</keyword>
<comment type="subcellular location">
    <subcellularLocation>
        <location evidence="1">Membrane</location>
        <topology evidence="1">Multi-pass membrane protein</topology>
    </subcellularLocation>
</comment>
<dbReference type="RefSeq" id="XP_016641956.1">
    <property type="nucleotide sequence ID" value="XM_016788375.1"/>
</dbReference>
<dbReference type="Pfam" id="PF07690">
    <property type="entry name" value="MFS_1"/>
    <property type="match status" value="1"/>
</dbReference>
<evidence type="ECO:0000256" key="6">
    <source>
        <dbReference type="SAM" id="MobiDB-lite"/>
    </source>
</evidence>
<comment type="caution">
    <text evidence="9">The sequence shown here is derived from an EMBL/GenBank/DDBJ whole genome shotgun (WGS) entry which is preliminary data.</text>
</comment>
<dbReference type="InterPro" id="IPR036259">
    <property type="entry name" value="MFS_trans_sf"/>
</dbReference>
<keyword evidence="3 7" id="KW-0812">Transmembrane</keyword>
<feature type="transmembrane region" description="Helical" evidence="7">
    <location>
        <begin position="117"/>
        <end position="137"/>
    </location>
</feature>
<proteinExistence type="predicted"/>
<feature type="compositionally biased region" description="Basic and acidic residues" evidence="6">
    <location>
        <begin position="1"/>
        <end position="11"/>
    </location>
</feature>
<dbReference type="AlphaFoldDB" id="A0A084G495"/>
<evidence type="ECO:0000256" key="5">
    <source>
        <dbReference type="ARBA" id="ARBA00023136"/>
    </source>
</evidence>